<dbReference type="Gene3D" id="3.30.1370.10">
    <property type="entry name" value="K Homology domain, type 1"/>
    <property type="match status" value="1"/>
</dbReference>
<dbReference type="InterPro" id="IPR026699">
    <property type="entry name" value="Exosome_RNA_bind1/RRP40/RRP4"/>
</dbReference>
<feature type="domain" description="K Homology" evidence="7">
    <location>
        <begin position="163"/>
        <end position="210"/>
    </location>
</feature>
<dbReference type="SUPFAM" id="SSF54791">
    <property type="entry name" value="Eukaryotic type KH-domain (KH-domain type I)"/>
    <property type="match status" value="1"/>
</dbReference>
<reference evidence="9" key="1">
    <citation type="journal article" date="2013" name="Nature">
        <title>Pan genome of the phytoplankton Emiliania underpins its global distribution.</title>
        <authorList>
            <person name="Read B.A."/>
            <person name="Kegel J."/>
            <person name="Klute M.J."/>
            <person name="Kuo A."/>
            <person name="Lefebvre S.C."/>
            <person name="Maumus F."/>
            <person name="Mayer C."/>
            <person name="Miller J."/>
            <person name="Monier A."/>
            <person name="Salamov A."/>
            <person name="Young J."/>
            <person name="Aguilar M."/>
            <person name="Claverie J.M."/>
            <person name="Frickenhaus S."/>
            <person name="Gonzalez K."/>
            <person name="Herman E.K."/>
            <person name="Lin Y.C."/>
            <person name="Napier J."/>
            <person name="Ogata H."/>
            <person name="Sarno A.F."/>
            <person name="Shmutz J."/>
            <person name="Schroeder D."/>
            <person name="de Vargas C."/>
            <person name="Verret F."/>
            <person name="von Dassow P."/>
            <person name="Valentin K."/>
            <person name="Van de Peer Y."/>
            <person name="Wheeler G."/>
            <person name="Dacks J.B."/>
            <person name="Delwiche C.F."/>
            <person name="Dyhrman S.T."/>
            <person name="Glockner G."/>
            <person name="John U."/>
            <person name="Richards T."/>
            <person name="Worden A.Z."/>
            <person name="Zhang X."/>
            <person name="Grigoriev I.V."/>
            <person name="Allen A.E."/>
            <person name="Bidle K."/>
            <person name="Borodovsky M."/>
            <person name="Bowler C."/>
            <person name="Brownlee C."/>
            <person name="Cock J.M."/>
            <person name="Elias M."/>
            <person name="Gladyshev V.N."/>
            <person name="Groth M."/>
            <person name="Guda C."/>
            <person name="Hadaegh A."/>
            <person name="Iglesias-Rodriguez M.D."/>
            <person name="Jenkins J."/>
            <person name="Jones B.M."/>
            <person name="Lawson T."/>
            <person name="Leese F."/>
            <person name="Lindquist E."/>
            <person name="Lobanov A."/>
            <person name="Lomsadze A."/>
            <person name="Malik S.B."/>
            <person name="Marsh M.E."/>
            <person name="Mackinder L."/>
            <person name="Mock T."/>
            <person name="Mueller-Roeber B."/>
            <person name="Pagarete A."/>
            <person name="Parker M."/>
            <person name="Probert I."/>
            <person name="Quesneville H."/>
            <person name="Raines C."/>
            <person name="Rensing S.A."/>
            <person name="Riano-Pachon D.M."/>
            <person name="Richier S."/>
            <person name="Rokitta S."/>
            <person name="Shiraiwa Y."/>
            <person name="Soanes D.M."/>
            <person name="van der Giezen M."/>
            <person name="Wahlund T.M."/>
            <person name="Williams B."/>
            <person name="Wilson W."/>
            <person name="Wolfe G."/>
            <person name="Wurch L.L."/>
        </authorList>
    </citation>
    <scope>NUCLEOTIDE SEQUENCE</scope>
</reference>
<organism evidence="8 9">
    <name type="scientific">Emiliania huxleyi (strain CCMP1516)</name>
    <dbReference type="NCBI Taxonomy" id="280463"/>
    <lineage>
        <taxon>Eukaryota</taxon>
        <taxon>Haptista</taxon>
        <taxon>Haptophyta</taxon>
        <taxon>Prymnesiophyceae</taxon>
        <taxon>Isochrysidales</taxon>
        <taxon>Noelaerhabdaceae</taxon>
        <taxon>Emiliania</taxon>
    </lineage>
</organism>
<evidence type="ECO:0000256" key="3">
    <source>
        <dbReference type="ARBA" id="ARBA00022552"/>
    </source>
</evidence>
<dbReference type="CDD" id="cd05790">
    <property type="entry name" value="S1_Rrp40"/>
    <property type="match status" value="1"/>
</dbReference>
<keyword evidence="4" id="KW-0271">Exosome</keyword>
<dbReference type="HOGENOM" id="CLU_069847_5_1_1"/>
<dbReference type="Pfam" id="PF21262">
    <property type="entry name" value="RRP40_S1"/>
    <property type="match status" value="1"/>
</dbReference>
<dbReference type="InterPro" id="IPR004088">
    <property type="entry name" value="KH_dom_type_1"/>
</dbReference>
<evidence type="ECO:0000256" key="1">
    <source>
        <dbReference type="ARBA" id="ARBA00004604"/>
    </source>
</evidence>
<dbReference type="KEGG" id="ehx:EMIHUDRAFT_436227"/>
<dbReference type="Gene3D" id="2.40.50.140">
    <property type="entry name" value="Nucleic acid-binding proteins"/>
    <property type="match status" value="1"/>
</dbReference>
<dbReference type="EnsemblProtists" id="EOD34310">
    <property type="protein sequence ID" value="EOD34310"/>
    <property type="gene ID" value="EMIHUDRAFT_433971"/>
</dbReference>
<accession>A0A0D3KEX5</accession>
<dbReference type="FunFam" id="2.40.50.140:FF:000112">
    <property type="entry name" value="Exosome complex component RRP40"/>
    <property type="match status" value="1"/>
</dbReference>
<dbReference type="PaxDb" id="2903-EOD17705"/>
<proteinExistence type="inferred from homology"/>
<dbReference type="EnsemblProtists" id="EOD17705">
    <property type="protein sequence ID" value="EOD17705"/>
    <property type="gene ID" value="EMIHUDRAFT_436227"/>
</dbReference>
<dbReference type="Pfam" id="PF15985">
    <property type="entry name" value="KH_6"/>
    <property type="match status" value="1"/>
</dbReference>
<keyword evidence="5" id="KW-0694">RNA-binding</keyword>
<dbReference type="eggNOG" id="KOG1004">
    <property type="taxonomic scope" value="Eukaryota"/>
</dbReference>
<evidence type="ECO:0000256" key="2">
    <source>
        <dbReference type="ARBA" id="ARBA00007841"/>
    </source>
</evidence>
<dbReference type="SUPFAM" id="SSF110324">
    <property type="entry name" value="Ribosomal L27 protein-like"/>
    <property type="match status" value="1"/>
</dbReference>
<dbReference type="GO" id="GO:0000467">
    <property type="term" value="P:exonucleolytic trimming to generate mature 3'-end of 5.8S rRNA from tricistronic rRNA transcript (SSU-rRNA, 5.8S rRNA, LSU-rRNA)"/>
    <property type="evidence" value="ECO:0007669"/>
    <property type="project" value="TreeGrafter"/>
</dbReference>
<evidence type="ECO:0000256" key="4">
    <source>
        <dbReference type="ARBA" id="ARBA00022835"/>
    </source>
</evidence>
<dbReference type="STRING" id="2903.R1F5W6"/>
<protein>
    <recommendedName>
        <fullName evidence="6">Ribosomal RNA-processing protein 40</fullName>
    </recommendedName>
</protein>
<dbReference type="GO" id="GO:0071034">
    <property type="term" value="P:CUT catabolic process"/>
    <property type="evidence" value="ECO:0007669"/>
    <property type="project" value="TreeGrafter"/>
</dbReference>
<dbReference type="RefSeq" id="XP_005786739.1">
    <property type="nucleotide sequence ID" value="XM_005786682.1"/>
</dbReference>
<dbReference type="GO" id="GO:0034475">
    <property type="term" value="P:U4 snRNA 3'-end processing"/>
    <property type="evidence" value="ECO:0007669"/>
    <property type="project" value="TreeGrafter"/>
</dbReference>
<dbReference type="AlphaFoldDB" id="A0A0D3KEX5"/>
<dbReference type="Proteomes" id="UP000013827">
    <property type="component" value="Unassembled WGS sequence"/>
</dbReference>
<name>A0A0D3KEX5_EMIH1</name>
<dbReference type="GO" id="GO:0071051">
    <property type="term" value="P:poly(A)-dependent snoRNA 3'-end processing"/>
    <property type="evidence" value="ECO:0007669"/>
    <property type="project" value="TreeGrafter"/>
</dbReference>
<dbReference type="GO" id="GO:0003723">
    <property type="term" value="F:RNA binding"/>
    <property type="evidence" value="ECO:0007669"/>
    <property type="project" value="UniProtKB-KW"/>
</dbReference>
<reference evidence="8" key="2">
    <citation type="submission" date="2024-10" db="UniProtKB">
        <authorList>
            <consortium name="EnsemblProtists"/>
        </authorList>
    </citation>
    <scope>IDENTIFICATION</scope>
</reference>
<dbReference type="SUPFAM" id="SSF50249">
    <property type="entry name" value="Nucleic acid-binding proteins"/>
    <property type="match status" value="1"/>
</dbReference>
<evidence type="ECO:0000256" key="5">
    <source>
        <dbReference type="ARBA" id="ARBA00022884"/>
    </source>
</evidence>
<dbReference type="GO" id="GO:0071035">
    <property type="term" value="P:nuclear polyadenylation-dependent rRNA catabolic process"/>
    <property type="evidence" value="ECO:0007669"/>
    <property type="project" value="TreeGrafter"/>
</dbReference>
<evidence type="ECO:0000313" key="9">
    <source>
        <dbReference type="Proteomes" id="UP000013827"/>
    </source>
</evidence>
<dbReference type="GO" id="GO:0000177">
    <property type="term" value="C:cytoplasmic exosome (RNase complex)"/>
    <property type="evidence" value="ECO:0007669"/>
    <property type="project" value="TreeGrafter"/>
</dbReference>
<dbReference type="InterPro" id="IPR037319">
    <property type="entry name" value="Rrp40_S1"/>
</dbReference>
<dbReference type="OMA" id="WIKGINV"/>
<keyword evidence="9" id="KW-1185">Reference proteome</keyword>
<dbReference type="GO" id="GO:0000176">
    <property type="term" value="C:nuclear exosome (RNase complex)"/>
    <property type="evidence" value="ECO:0007669"/>
    <property type="project" value="TreeGrafter"/>
</dbReference>
<comment type="subcellular location">
    <subcellularLocation>
        <location evidence="1">Nucleus</location>
        <location evidence="1">Nucleolus</location>
    </subcellularLocation>
</comment>
<evidence type="ECO:0000259" key="7">
    <source>
        <dbReference type="Pfam" id="PF15985"/>
    </source>
</evidence>
<dbReference type="GO" id="GO:0071038">
    <property type="term" value="P:TRAMP-dependent tRNA surveillance pathway"/>
    <property type="evidence" value="ECO:0007669"/>
    <property type="project" value="TreeGrafter"/>
</dbReference>
<evidence type="ECO:0000256" key="6">
    <source>
        <dbReference type="ARBA" id="ARBA00030615"/>
    </source>
</evidence>
<dbReference type="GeneID" id="17279581"/>
<dbReference type="InterPro" id="IPR012340">
    <property type="entry name" value="NA-bd_OB-fold"/>
</dbReference>
<dbReference type="InterPro" id="IPR036612">
    <property type="entry name" value="KH_dom_type_1_sf"/>
</dbReference>
<dbReference type="PANTHER" id="PTHR21321:SF1">
    <property type="entry name" value="EXOSOME COMPLEX COMPONENT RRP40"/>
    <property type="match status" value="1"/>
</dbReference>
<evidence type="ECO:0000313" key="8">
    <source>
        <dbReference type="EnsemblProtists" id="EOD34310"/>
    </source>
</evidence>
<dbReference type="Gene3D" id="2.40.50.100">
    <property type="match status" value="1"/>
</dbReference>
<dbReference type="PANTHER" id="PTHR21321">
    <property type="entry name" value="PNAS-3 RELATED"/>
    <property type="match status" value="1"/>
</dbReference>
<keyword evidence="3" id="KW-0698">rRNA processing</keyword>
<dbReference type="GO" id="GO:0005730">
    <property type="term" value="C:nucleolus"/>
    <property type="evidence" value="ECO:0007669"/>
    <property type="project" value="UniProtKB-SubCell"/>
</dbReference>
<dbReference type="RefSeq" id="XP_005770134.1">
    <property type="nucleotide sequence ID" value="XM_005770077.1"/>
</dbReference>
<comment type="similarity">
    <text evidence="2">Belongs to the RRP40 family.</text>
</comment>
<dbReference type="GeneID" id="17264034"/>
<sequence>MPSAPAGLPLGSVVFPGDRVARVADFERVLLGSGVRREGPLLVSTRAGVLGWDTESSRLWVEAEQRRYVPVLGDHVIGVVAEKHADEYRVDLGAAAPATLPVLSFDGATKRNRPHLAVGALVYARVVVANKDMDPEISCAAPPGVSSRDWVTRESLFGELLGGYSFDCPSGLCRAMAADAPCPLLEALGAVAAFEVAVGVNGRVWVDAAQASMLILSQQAMLLCHTHPPESHQRLVQTLAGGSDGYRGEGG</sequence>
<dbReference type="KEGG" id="ehx:EMIHUDRAFT_433971"/>